<sequence>MMKEIDFNKTILKNGLTIITSYRESNVFSMGIGVRVGSLYEDEKNNGISHMIEHMLFKGTKNRDVDKLNDDIEKLANEFDIYTTYHQTVLTIDIMKNKAEASIEIASDMLKNSVFPQREIRLEKNVICEEIKMEQDDAEEVSFLGLYRATFPDYWYKYHIAGTLKSVKKIKRDMLIEHYKRYYVPNNTVICIVSSYSHDEILDMVERYFGDWQPNELKEPERFSRNFIPQKVIRHKKGIEQTHVIYAFDIQGLSKREEAALALLNKKLGAGANSVLFKELRDRKGYAYSVYSSIDYTKNIEMFYIYAGISEENLKESLTIIEDIINRFINQEVLIDDEVLNLLKESFFTDAAIDMESSSNLVDYLLDGEMDYKNPLEFQNYLDVISDINVDDVKDIAKKVLKNPVIHIVLPG</sequence>
<reference evidence="5 6" key="1">
    <citation type="journal article" date="2014" name="Genome Announc.">
        <title>Draft Genome Sequence of Fervidicella metallireducens Strain AeBT, an Iron-Reducing Thermoanaerobe from the Great Artesian Basin.</title>
        <authorList>
            <person name="Patel B.K."/>
        </authorList>
    </citation>
    <scope>NUCLEOTIDE SEQUENCE [LARGE SCALE GENOMIC DNA]</scope>
    <source>
        <strain evidence="5 6">AeB</strain>
    </source>
</reference>
<name>A0A017RUL2_9CLOT</name>
<feature type="domain" description="Peptidase M16 C-terminal" evidence="4">
    <location>
        <begin position="169"/>
        <end position="341"/>
    </location>
</feature>
<dbReference type="AlphaFoldDB" id="A0A017RUL2"/>
<dbReference type="PANTHER" id="PTHR11851">
    <property type="entry name" value="METALLOPROTEASE"/>
    <property type="match status" value="1"/>
</dbReference>
<dbReference type="PANTHER" id="PTHR11851:SF49">
    <property type="entry name" value="MITOCHONDRIAL-PROCESSING PEPTIDASE SUBUNIT ALPHA"/>
    <property type="match status" value="1"/>
</dbReference>
<dbReference type="InterPro" id="IPR001431">
    <property type="entry name" value="Pept_M16_Zn_BS"/>
</dbReference>
<dbReference type="InterPro" id="IPR011249">
    <property type="entry name" value="Metalloenz_LuxS/M16"/>
</dbReference>
<evidence type="ECO:0000313" key="6">
    <source>
        <dbReference type="Proteomes" id="UP000019681"/>
    </source>
</evidence>
<protein>
    <submittedName>
        <fullName evidence="5">Peptidase M16</fullName>
    </submittedName>
</protein>
<comment type="caution">
    <text evidence="5">The sequence shown here is derived from an EMBL/GenBank/DDBJ whole genome shotgun (WGS) entry which is preliminary data.</text>
</comment>
<accession>A0A017RUL2</accession>
<organism evidence="5 6">
    <name type="scientific">Fervidicella metallireducens AeB</name>
    <dbReference type="NCBI Taxonomy" id="1403537"/>
    <lineage>
        <taxon>Bacteria</taxon>
        <taxon>Bacillati</taxon>
        <taxon>Bacillota</taxon>
        <taxon>Clostridia</taxon>
        <taxon>Eubacteriales</taxon>
        <taxon>Clostridiaceae</taxon>
        <taxon>Fervidicella</taxon>
    </lineage>
</organism>
<dbReference type="GO" id="GO:0004222">
    <property type="term" value="F:metalloendopeptidase activity"/>
    <property type="evidence" value="ECO:0007669"/>
    <property type="project" value="InterPro"/>
</dbReference>
<dbReference type="InterPro" id="IPR011765">
    <property type="entry name" value="Pept_M16_N"/>
</dbReference>
<dbReference type="GO" id="GO:0046872">
    <property type="term" value="F:metal ion binding"/>
    <property type="evidence" value="ECO:0007669"/>
    <property type="project" value="InterPro"/>
</dbReference>
<dbReference type="InterPro" id="IPR007863">
    <property type="entry name" value="Peptidase_M16_C"/>
</dbReference>
<evidence type="ECO:0000256" key="2">
    <source>
        <dbReference type="RuleBase" id="RU004447"/>
    </source>
</evidence>
<gene>
    <name evidence="5" type="ORF">Q428_09795</name>
</gene>
<dbReference type="InterPro" id="IPR050361">
    <property type="entry name" value="MPP/UQCRC_Complex"/>
</dbReference>
<dbReference type="SUPFAM" id="SSF63411">
    <property type="entry name" value="LuxS/MPP-like metallohydrolase"/>
    <property type="match status" value="2"/>
</dbReference>
<feature type="domain" description="Peptidase M16 N-terminal" evidence="3">
    <location>
        <begin position="24"/>
        <end position="163"/>
    </location>
</feature>
<evidence type="ECO:0000259" key="3">
    <source>
        <dbReference type="Pfam" id="PF00675"/>
    </source>
</evidence>
<dbReference type="PROSITE" id="PS00143">
    <property type="entry name" value="INSULINASE"/>
    <property type="match status" value="1"/>
</dbReference>
<dbReference type="EMBL" id="AZQP01000029">
    <property type="protein sequence ID" value="EYE88089.1"/>
    <property type="molecule type" value="Genomic_DNA"/>
</dbReference>
<dbReference type="Proteomes" id="UP000019681">
    <property type="component" value="Unassembled WGS sequence"/>
</dbReference>
<keyword evidence="6" id="KW-1185">Reference proteome</keyword>
<dbReference type="Pfam" id="PF00675">
    <property type="entry name" value="Peptidase_M16"/>
    <property type="match status" value="1"/>
</dbReference>
<evidence type="ECO:0000313" key="5">
    <source>
        <dbReference type="EMBL" id="EYE88089.1"/>
    </source>
</evidence>
<evidence type="ECO:0000259" key="4">
    <source>
        <dbReference type="Pfam" id="PF05193"/>
    </source>
</evidence>
<comment type="similarity">
    <text evidence="1 2">Belongs to the peptidase M16 family.</text>
</comment>
<dbReference type="STRING" id="1403537.Q428_09795"/>
<dbReference type="Gene3D" id="3.30.830.10">
    <property type="entry name" value="Metalloenzyme, LuxS/M16 peptidase-like"/>
    <property type="match status" value="2"/>
</dbReference>
<dbReference type="Pfam" id="PF05193">
    <property type="entry name" value="Peptidase_M16_C"/>
    <property type="match status" value="1"/>
</dbReference>
<proteinExistence type="inferred from homology"/>
<dbReference type="GO" id="GO:0006508">
    <property type="term" value="P:proteolysis"/>
    <property type="evidence" value="ECO:0007669"/>
    <property type="project" value="InterPro"/>
</dbReference>
<evidence type="ECO:0000256" key="1">
    <source>
        <dbReference type="ARBA" id="ARBA00007261"/>
    </source>
</evidence>